<dbReference type="RefSeq" id="XP_030365410.1">
    <property type="nucleotide sequence ID" value="XM_030509550.1"/>
</dbReference>
<proteinExistence type="predicted"/>
<keyword evidence="4" id="KW-0812">Transmembrane</keyword>
<dbReference type="Proteomes" id="UP000472266">
    <property type="component" value="Chromosome 21"/>
</dbReference>
<dbReference type="PROSITE" id="PS51450">
    <property type="entry name" value="LRR"/>
    <property type="match status" value="2"/>
</dbReference>
<feature type="compositionally biased region" description="Low complexity" evidence="3">
    <location>
        <begin position="356"/>
        <end position="379"/>
    </location>
</feature>
<gene>
    <name evidence="5" type="primary">LRRC25</name>
</gene>
<keyword evidence="4" id="KW-0472">Membrane</keyword>
<organism evidence="5 6">
    <name type="scientific">Strigops habroptila</name>
    <name type="common">Kakapo</name>
    <dbReference type="NCBI Taxonomy" id="2489341"/>
    <lineage>
        <taxon>Eukaryota</taxon>
        <taxon>Metazoa</taxon>
        <taxon>Chordata</taxon>
        <taxon>Craniata</taxon>
        <taxon>Vertebrata</taxon>
        <taxon>Euteleostomi</taxon>
        <taxon>Archelosauria</taxon>
        <taxon>Archosauria</taxon>
        <taxon>Dinosauria</taxon>
        <taxon>Saurischia</taxon>
        <taxon>Theropoda</taxon>
        <taxon>Coelurosauria</taxon>
        <taxon>Aves</taxon>
        <taxon>Neognathae</taxon>
        <taxon>Neoaves</taxon>
        <taxon>Telluraves</taxon>
        <taxon>Australaves</taxon>
        <taxon>Psittaciformes</taxon>
        <taxon>Psittacidae</taxon>
        <taxon>Strigops</taxon>
    </lineage>
</organism>
<dbReference type="CTD" id="126364"/>
<dbReference type="InterPro" id="IPR039243">
    <property type="entry name" value="LRRC25"/>
</dbReference>
<dbReference type="InterPro" id="IPR032675">
    <property type="entry name" value="LRR_dom_sf"/>
</dbReference>
<evidence type="ECO:0000256" key="4">
    <source>
        <dbReference type="SAM" id="Phobius"/>
    </source>
</evidence>
<dbReference type="InterPro" id="IPR001611">
    <property type="entry name" value="Leu-rich_rpt"/>
</dbReference>
<feature type="compositionally biased region" description="Polar residues" evidence="3">
    <location>
        <begin position="427"/>
        <end position="437"/>
    </location>
</feature>
<dbReference type="Ensembl" id="ENSSHBT00005024490.1">
    <property type="protein sequence ID" value="ENSSHBP00005020555.1"/>
    <property type="gene ID" value="ENSSHBG00005017492.1"/>
</dbReference>
<dbReference type="PANTHER" id="PTHR20878">
    <property type="entry name" value="LEUCINE-RICH REPEAT CONTAINING PROTEIN 25"/>
    <property type="match status" value="1"/>
</dbReference>
<dbReference type="Gene3D" id="3.80.10.10">
    <property type="entry name" value="Ribonuclease Inhibitor"/>
    <property type="match status" value="1"/>
</dbReference>
<keyword evidence="1" id="KW-0433">Leucine-rich repeat</keyword>
<dbReference type="SMART" id="SM00369">
    <property type="entry name" value="LRR_TYP"/>
    <property type="match status" value="3"/>
</dbReference>
<keyword evidence="2" id="KW-0677">Repeat</keyword>
<keyword evidence="6" id="KW-1185">Reference proteome</keyword>
<dbReference type="InParanoid" id="A0A672V230"/>
<protein>
    <submittedName>
        <fullName evidence="5">Leucine rich repeat containing 25</fullName>
    </submittedName>
</protein>
<feature type="region of interest" description="Disordered" evidence="3">
    <location>
        <begin position="422"/>
        <end position="444"/>
    </location>
</feature>
<evidence type="ECO:0000313" key="6">
    <source>
        <dbReference type="Proteomes" id="UP000472266"/>
    </source>
</evidence>
<name>A0A672V230_STRHB</name>
<dbReference type="OMA" id="WHNVSAF"/>
<accession>A0A672V230</accession>
<dbReference type="PANTHER" id="PTHR20878:SF0">
    <property type="entry name" value="LEUCINE-RICH REPEAT-CONTAINING PROTEIN 25"/>
    <property type="match status" value="1"/>
</dbReference>
<reference evidence="5" key="2">
    <citation type="submission" date="2025-08" db="UniProtKB">
        <authorList>
            <consortium name="Ensembl"/>
        </authorList>
    </citation>
    <scope>IDENTIFICATION</scope>
</reference>
<evidence type="ECO:0000313" key="5">
    <source>
        <dbReference type="Ensembl" id="ENSSHBP00005020555.1"/>
    </source>
</evidence>
<dbReference type="OrthoDB" id="8400687at2759"/>
<dbReference type="KEGG" id="shab:115618212"/>
<dbReference type="GeneTree" id="ENSGT00950000185433"/>
<evidence type="ECO:0000256" key="1">
    <source>
        <dbReference type="ARBA" id="ARBA00022614"/>
    </source>
</evidence>
<dbReference type="InterPro" id="IPR003591">
    <property type="entry name" value="Leu-rich_rpt_typical-subtyp"/>
</dbReference>
<keyword evidence="4" id="KW-1133">Transmembrane helix</keyword>
<evidence type="ECO:0000256" key="2">
    <source>
        <dbReference type="ARBA" id="ARBA00022737"/>
    </source>
</evidence>
<reference evidence="5 6" key="1">
    <citation type="submission" date="2019-11" db="EMBL/GenBank/DDBJ databases">
        <title>Strigops habroptila (kakapo) genome, bStrHab1, primary haplotype, v2.</title>
        <authorList>
            <person name="Jarvis E.D."/>
            <person name="Howard J."/>
            <person name="Rhie A."/>
            <person name="Phillippy A."/>
            <person name="Korlach J."/>
            <person name="Digby A."/>
            <person name="Iorns D."/>
            <person name="Eason D."/>
            <person name="Robertson B."/>
            <person name="Raemaekers T."/>
            <person name="Howe K."/>
            <person name="Lewin H."/>
            <person name="Damas J."/>
            <person name="Hastie A."/>
            <person name="Tracey A."/>
            <person name="Chow W."/>
            <person name="Fedrigo O."/>
        </authorList>
    </citation>
    <scope>NUCLEOTIDE SEQUENCE [LARGE SCALE GENOMIC DNA]</scope>
</reference>
<sequence>MCKRAAVHACVCPCVPTRVPGGVLEPPAPRAQGADRRGHWGAQHPATLPQALRQPLGPATPCHRMRPACSSSVPCGGAAGAQVPGGAMGHPMAPFVLLLLCPTSPLSPVSPLSPASPTPPASPCFTVPPDAPVELNLTQTIPHCAELDWGHFQRQRRLWLSHNGIDALSPSSRVQPGLEELDLSHNALRELPALFLSRARGLRQLWLRHNRLRDLPDGFFANSTALESLWLDGNPLPAVPSSAFQPGLRFLAVPCRCDVVGSVLAPCACSRASCRCHCLDPQHRRFNVTHFHSSECRGRAALAAGAATAAALVALALVVAAVVWYRRRAAAAGVGGGKWDPVAAHGQPRYISRSNGTDGTDGTSGTDGTDGTTDATAPDYENVFVGPCRATATAQGWTPGWQRHSPQVPVGDECFLRSEDIEDQPVYANTQSPSQDSIYIIPDQ</sequence>
<feature type="transmembrane region" description="Helical" evidence="4">
    <location>
        <begin position="300"/>
        <end position="325"/>
    </location>
</feature>
<dbReference type="SUPFAM" id="SSF52058">
    <property type="entry name" value="L domain-like"/>
    <property type="match status" value="1"/>
</dbReference>
<dbReference type="Pfam" id="PF00560">
    <property type="entry name" value="LRR_1"/>
    <property type="match status" value="1"/>
</dbReference>
<feature type="region of interest" description="Disordered" evidence="3">
    <location>
        <begin position="345"/>
        <end position="380"/>
    </location>
</feature>
<reference evidence="5" key="3">
    <citation type="submission" date="2025-09" db="UniProtKB">
        <authorList>
            <consortium name="Ensembl"/>
        </authorList>
    </citation>
    <scope>IDENTIFICATION</scope>
</reference>
<evidence type="ECO:0000256" key="3">
    <source>
        <dbReference type="SAM" id="MobiDB-lite"/>
    </source>
</evidence>
<dbReference type="GeneID" id="115618212"/>
<dbReference type="AlphaFoldDB" id="A0A672V230"/>